<evidence type="ECO:0000313" key="2">
    <source>
        <dbReference type="Proteomes" id="UP001238179"/>
    </source>
</evidence>
<dbReference type="EMBL" id="AP027080">
    <property type="protein sequence ID" value="BDU73569.1"/>
    <property type="molecule type" value="Genomic_DNA"/>
</dbReference>
<protein>
    <recommendedName>
        <fullName evidence="3">DUF4162 domain-containing protein</fullName>
    </recommendedName>
</protein>
<evidence type="ECO:0000313" key="1">
    <source>
        <dbReference type="EMBL" id="BDU73569.1"/>
    </source>
</evidence>
<keyword evidence="2" id="KW-1185">Reference proteome</keyword>
<reference evidence="2" key="1">
    <citation type="journal article" date="2023" name="Int. J. Syst. Evol. Microbiol.">
        <title>Mesoterricola silvestris gen. nov., sp. nov., Mesoterricola sediminis sp. nov., Geothrix oryzae sp. nov., Geothrix edaphica sp. nov., Geothrix rubra sp. nov., and Geothrix limicola sp. nov., six novel members of Acidobacteriota isolated from soils.</title>
        <authorList>
            <person name="Itoh H."/>
            <person name="Sugisawa Y."/>
            <person name="Mise K."/>
            <person name="Xu Z."/>
            <person name="Kuniyasu M."/>
            <person name="Ushijima N."/>
            <person name="Kawano K."/>
            <person name="Kobayashi E."/>
            <person name="Shiratori Y."/>
            <person name="Masuda Y."/>
            <person name="Senoo K."/>
        </authorList>
    </citation>
    <scope>NUCLEOTIDE SEQUENCE [LARGE SCALE GENOMIC DNA]</scope>
    <source>
        <strain evidence="2">W79</strain>
    </source>
</reference>
<dbReference type="PANTHER" id="PTHR43582:SF4">
    <property type="entry name" value="ANTIBIOTIC RESISTANCE ABC TRANSPORTER ATP-BINDING PROTEIN"/>
    <property type="match status" value="1"/>
</dbReference>
<dbReference type="Proteomes" id="UP001238179">
    <property type="component" value="Chromosome"/>
</dbReference>
<sequence>MRVWELLKRLNRSQGMTMLITTHYMDEADFLCDRVAIVDHGALIAMDTPENLKRSVPEGTLVEASFVNVPDGWMDRLERLPGIRNLARVDTETVHFRTENGSKAITGLVELAVREGVELASIAVKPTTLDDVFVHFTGHVLDRSQGAPEGRRKEVA</sequence>
<gene>
    <name evidence="1" type="ORF">METEAL_27430</name>
</gene>
<name>A0AA48GLN7_9BACT</name>
<accession>A0AA48GLN7</accession>
<dbReference type="PANTHER" id="PTHR43582">
    <property type="entry name" value="LINEARMYCIN RESISTANCE ATP-BINDING PROTEIN LNRL"/>
    <property type="match status" value="1"/>
</dbReference>
<dbReference type="KEGG" id="msil:METEAL_27430"/>
<proteinExistence type="predicted"/>
<organism evidence="1 2">
    <name type="scientific">Mesoterricola silvestris</name>
    <dbReference type="NCBI Taxonomy" id="2927979"/>
    <lineage>
        <taxon>Bacteria</taxon>
        <taxon>Pseudomonadati</taxon>
        <taxon>Acidobacteriota</taxon>
        <taxon>Holophagae</taxon>
        <taxon>Holophagales</taxon>
        <taxon>Holophagaceae</taxon>
        <taxon>Mesoterricola</taxon>
    </lineage>
</organism>
<dbReference type="InterPro" id="IPR027417">
    <property type="entry name" value="P-loop_NTPase"/>
</dbReference>
<dbReference type="Gene3D" id="3.40.50.300">
    <property type="entry name" value="P-loop containing nucleotide triphosphate hydrolases"/>
    <property type="match status" value="1"/>
</dbReference>
<evidence type="ECO:0008006" key="3">
    <source>
        <dbReference type="Google" id="ProtNLM"/>
    </source>
</evidence>
<dbReference type="SUPFAM" id="SSF52540">
    <property type="entry name" value="P-loop containing nucleoside triphosphate hydrolases"/>
    <property type="match status" value="1"/>
</dbReference>
<dbReference type="AlphaFoldDB" id="A0AA48GLN7"/>